<accession>A0Y8L8</accession>
<proteinExistence type="predicted"/>
<name>A0Y8L8_9GAMM</name>
<sequence length="104" mass="11887">MARPKSKTEKKIDNNVRLALTSACEIFLEDIPGFQWLTHRAVYSNFPASLSITCVFDTDKHQKQAHQDGNAIKMQHLIQTKLLHIGVKLKVPKQQVIFESEETL</sequence>
<dbReference type="STRING" id="247633.GP2143_14491"/>
<organism evidence="1 2">
    <name type="scientific">marine gamma proteobacterium HTCC2143</name>
    <dbReference type="NCBI Taxonomy" id="247633"/>
    <lineage>
        <taxon>Bacteria</taxon>
        <taxon>Pseudomonadati</taxon>
        <taxon>Pseudomonadota</taxon>
        <taxon>Gammaproteobacteria</taxon>
        <taxon>Cellvibrionales</taxon>
        <taxon>Spongiibacteraceae</taxon>
        <taxon>BD1-7 clade</taxon>
    </lineage>
</organism>
<reference evidence="1 2" key="1">
    <citation type="journal article" date="2010" name="J. Bacteriol.">
        <title>Genome sequence of the oligotrophic marine Gammaproteobacterium HTCC2143, isolated from the Oregon Coast.</title>
        <authorList>
            <person name="Oh H.M."/>
            <person name="Kang I."/>
            <person name="Ferriera S."/>
            <person name="Giovannoni S.J."/>
            <person name="Cho J.C."/>
        </authorList>
    </citation>
    <scope>NUCLEOTIDE SEQUENCE [LARGE SCALE GENOMIC DNA]</scope>
    <source>
        <strain evidence="1 2">HTCC2143</strain>
    </source>
</reference>
<dbReference type="EMBL" id="AAVT01000001">
    <property type="protein sequence ID" value="EAW32472.1"/>
    <property type="molecule type" value="Genomic_DNA"/>
</dbReference>
<protein>
    <recommendedName>
        <fullName evidence="3">Fis family transcriptional regulator</fullName>
    </recommendedName>
</protein>
<gene>
    <name evidence="1" type="ORF">GP2143_14491</name>
</gene>
<dbReference type="Proteomes" id="UP000004931">
    <property type="component" value="Unassembled WGS sequence"/>
</dbReference>
<keyword evidence="2" id="KW-1185">Reference proteome</keyword>
<dbReference type="OrthoDB" id="6996126at2"/>
<comment type="caution">
    <text evidence="1">The sequence shown here is derived from an EMBL/GenBank/DDBJ whole genome shotgun (WGS) entry which is preliminary data.</text>
</comment>
<evidence type="ECO:0008006" key="3">
    <source>
        <dbReference type="Google" id="ProtNLM"/>
    </source>
</evidence>
<evidence type="ECO:0000313" key="2">
    <source>
        <dbReference type="Proteomes" id="UP000004931"/>
    </source>
</evidence>
<evidence type="ECO:0000313" key="1">
    <source>
        <dbReference type="EMBL" id="EAW32472.1"/>
    </source>
</evidence>
<dbReference type="AlphaFoldDB" id="A0Y8L8"/>